<sequence length="175" mass="18505">MSRGEVLDLYALLRRETILSFFINALVSVGFFFLVFGWAPVRGSALAIDFLPQTFGITCLGGLVPSLIMLARISKGAVVPVGPVPTRAAQLLRVLGCAMVAMPLLGGLAALLMLAFGPVALSPPAALIVKTLYGGLAGIVTTPPILRKALGMSYWPSIRRPPIFAQRRTKSSPSS</sequence>
<gene>
    <name evidence="2" type="ORF">FHS31_000341</name>
</gene>
<feature type="transmembrane region" description="Helical" evidence="1">
    <location>
        <begin position="53"/>
        <end position="73"/>
    </location>
</feature>
<organism evidence="2 3">
    <name type="scientific">Sphingomonas vulcanisoli</name>
    <dbReference type="NCBI Taxonomy" id="1658060"/>
    <lineage>
        <taxon>Bacteria</taxon>
        <taxon>Pseudomonadati</taxon>
        <taxon>Pseudomonadota</taxon>
        <taxon>Alphaproteobacteria</taxon>
        <taxon>Sphingomonadales</taxon>
        <taxon>Sphingomonadaceae</taxon>
        <taxon>Sphingomonas</taxon>
    </lineage>
</organism>
<keyword evidence="3" id="KW-1185">Reference proteome</keyword>
<dbReference type="RefSeq" id="WP_167071399.1">
    <property type="nucleotide sequence ID" value="NZ_JAAOZC010000001.1"/>
</dbReference>
<feature type="transmembrane region" description="Helical" evidence="1">
    <location>
        <begin position="127"/>
        <end position="146"/>
    </location>
</feature>
<protein>
    <submittedName>
        <fullName evidence="2">Uncharacterized protein</fullName>
    </submittedName>
</protein>
<reference evidence="2 3" key="1">
    <citation type="submission" date="2020-03" db="EMBL/GenBank/DDBJ databases">
        <title>Genomic Encyclopedia of Type Strains, Phase III (KMG-III): the genomes of soil and plant-associated and newly described type strains.</title>
        <authorList>
            <person name="Whitman W."/>
        </authorList>
    </citation>
    <scope>NUCLEOTIDE SEQUENCE [LARGE SCALE GENOMIC DNA]</scope>
    <source>
        <strain evidence="2 3">CECT 8804</strain>
    </source>
</reference>
<dbReference type="EMBL" id="JAAOZC010000001">
    <property type="protein sequence ID" value="NIJ06759.1"/>
    <property type="molecule type" value="Genomic_DNA"/>
</dbReference>
<evidence type="ECO:0000313" key="2">
    <source>
        <dbReference type="EMBL" id="NIJ06759.1"/>
    </source>
</evidence>
<comment type="caution">
    <text evidence="2">The sequence shown here is derived from an EMBL/GenBank/DDBJ whole genome shotgun (WGS) entry which is preliminary data.</text>
</comment>
<evidence type="ECO:0000256" key="1">
    <source>
        <dbReference type="SAM" id="Phobius"/>
    </source>
</evidence>
<keyword evidence="1" id="KW-0472">Membrane</keyword>
<feature type="transmembrane region" description="Helical" evidence="1">
    <location>
        <begin position="94"/>
        <end position="121"/>
    </location>
</feature>
<feature type="transmembrane region" description="Helical" evidence="1">
    <location>
        <begin position="21"/>
        <end position="41"/>
    </location>
</feature>
<name>A0ABX0TML0_9SPHN</name>
<proteinExistence type="predicted"/>
<accession>A0ABX0TML0</accession>
<evidence type="ECO:0000313" key="3">
    <source>
        <dbReference type="Proteomes" id="UP000727456"/>
    </source>
</evidence>
<keyword evidence="1" id="KW-1133">Transmembrane helix</keyword>
<dbReference type="Proteomes" id="UP000727456">
    <property type="component" value="Unassembled WGS sequence"/>
</dbReference>
<keyword evidence="1" id="KW-0812">Transmembrane</keyword>